<dbReference type="OrthoDB" id="2843884at2"/>
<comment type="caution">
    <text evidence="1">The sequence shown here is derived from an EMBL/GenBank/DDBJ whole genome shotgun (WGS) entry which is preliminary data.</text>
</comment>
<organism evidence="1 2">
    <name type="scientific">Alteromonas aestuariivivens</name>
    <dbReference type="NCBI Taxonomy" id="1938339"/>
    <lineage>
        <taxon>Bacteria</taxon>
        <taxon>Pseudomonadati</taxon>
        <taxon>Pseudomonadota</taxon>
        <taxon>Gammaproteobacteria</taxon>
        <taxon>Alteromonadales</taxon>
        <taxon>Alteromonadaceae</taxon>
        <taxon>Alteromonas/Salinimonas group</taxon>
        <taxon>Alteromonas</taxon>
    </lineage>
</organism>
<reference evidence="2" key="1">
    <citation type="submission" date="2018-08" db="EMBL/GenBank/DDBJ databases">
        <authorList>
            <person name="Zhang J."/>
            <person name="Du Z.-J."/>
        </authorList>
    </citation>
    <scope>NUCLEOTIDE SEQUENCE [LARGE SCALE GENOMIC DNA]</scope>
    <source>
        <strain evidence="2">KCTC 52655</strain>
    </source>
</reference>
<accession>A0A3D8M3M6</accession>
<dbReference type="Proteomes" id="UP000256561">
    <property type="component" value="Unassembled WGS sequence"/>
</dbReference>
<dbReference type="EMBL" id="QRHA01000011">
    <property type="protein sequence ID" value="RDV24333.1"/>
    <property type="molecule type" value="Genomic_DNA"/>
</dbReference>
<gene>
    <name evidence="1" type="ORF">DXV75_14020</name>
</gene>
<dbReference type="RefSeq" id="WP_115594060.1">
    <property type="nucleotide sequence ID" value="NZ_QRHA01000011.1"/>
</dbReference>
<proteinExistence type="predicted"/>
<protein>
    <submittedName>
        <fullName evidence="1">Uncharacterized protein</fullName>
    </submittedName>
</protein>
<name>A0A3D8M3M6_9ALTE</name>
<keyword evidence="2" id="KW-1185">Reference proteome</keyword>
<evidence type="ECO:0000313" key="2">
    <source>
        <dbReference type="Proteomes" id="UP000256561"/>
    </source>
</evidence>
<dbReference type="SUPFAM" id="SSF54001">
    <property type="entry name" value="Cysteine proteinases"/>
    <property type="match status" value="1"/>
</dbReference>
<dbReference type="AlphaFoldDB" id="A0A3D8M3M6"/>
<evidence type="ECO:0000313" key="1">
    <source>
        <dbReference type="EMBL" id="RDV24333.1"/>
    </source>
</evidence>
<sequence>MLEVREYTSVCDYVQPGDIIAFGGYSPFSLWAKLTTLAVVTHVAIVIEPQPEDETGHRFCNRIMEATDYGGKRGVMTNQLSERVSQYDGDIWWLPLSPVARARFENNKREFYKFMLRQKNKGYDILQLFGAAVDFLDTTPMLGQLTFNKQDFSSWFCSELIAEGLRAAGVVRDINASEVTPIDICRFAIFNDTYVQIKGQWKPITGFNSEQPSGWGLII</sequence>
<dbReference type="Gene3D" id="3.90.1720.10">
    <property type="entry name" value="endopeptidase domain like (from Nostoc punctiforme)"/>
    <property type="match status" value="1"/>
</dbReference>
<dbReference type="InterPro" id="IPR038765">
    <property type="entry name" value="Papain-like_cys_pep_sf"/>
</dbReference>